<dbReference type="Pfam" id="PF03704">
    <property type="entry name" value="BTAD"/>
    <property type="match status" value="1"/>
</dbReference>
<keyword evidence="6" id="KW-1185">Reference proteome</keyword>
<dbReference type="InterPro" id="IPR051677">
    <property type="entry name" value="AfsR-DnrI-RedD_regulator"/>
</dbReference>
<evidence type="ECO:0000259" key="3">
    <source>
        <dbReference type="SMART" id="SM00862"/>
    </source>
</evidence>
<dbReference type="SMART" id="SM00862">
    <property type="entry name" value="Trans_reg_C"/>
    <property type="match status" value="1"/>
</dbReference>
<organism evidence="5 6">
    <name type="scientific">Nitrosomonas supralitoralis</name>
    <dbReference type="NCBI Taxonomy" id="2116706"/>
    <lineage>
        <taxon>Bacteria</taxon>
        <taxon>Pseudomonadati</taxon>
        <taxon>Pseudomonadota</taxon>
        <taxon>Betaproteobacteria</taxon>
        <taxon>Nitrosomonadales</taxon>
        <taxon>Nitrosomonadaceae</taxon>
        <taxon>Nitrosomonas</taxon>
    </lineage>
</organism>
<feature type="domain" description="Bacterial transcriptional activator" evidence="4">
    <location>
        <begin position="919"/>
        <end position="1055"/>
    </location>
</feature>
<dbReference type="SUPFAM" id="SSF46894">
    <property type="entry name" value="C-terminal effector domain of the bipartite response regulators"/>
    <property type="match status" value="1"/>
</dbReference>
<dbReference type="InterPro" id="IPR016032">
    <property type="entry name" value="Sig_transdc_resp-reg_C-effctor"/>
</dbReference>
<sequence length="1057" mass="120900">MSNWPNIAKLSPPNLYRVVARNRLFMLLDKVCNDYPVVWIKGPPGSGKTTLVASYLEERQLPAIWYQVDGGDSDLATFFYYMRLAGLHASTSKRLSLPHLTPEYLPDLSEFFRRFFRKLFTAIPETSILVFDNYQEMVPTSAFHNAIKGAIAELPKGIHIIVISHLESPPHFARSLACNLIGQIDWEVLRLTPMEVKAIIAASNLQKFDENTLQLLQVQTNGWAAGLVLMLECFRLAGTVNHVLQTETMEPIFDYFASQIFDKSSVDMQRFLMSTATLPYLTVQMAQAISGNTSAHELLDFLYRRRLFIDLRAGDEISYQYHTLFREFLLARANKHFSGSELLDIKRMAADLAEQNGKFKVAAELYAEIKEWTRLVEMIIRHATILLGQGRHQTLQDLIDYLPAEVSQTTSWLLYWRGMSHVLLNPREAIADFEQAYVMFQRENDLVGLFLTCGSIIDAYVLIEDDMALVLTWAEQLKDLLIQCHGFPSLDVEAKVLASMQGLIYAAPHHPLLETLEKRAEIVCETAIDPFLRFGIACAFIWLPLWRGDIYRARKIIEETNLLMTAMSVPPLDLIRWRVIEAAYAWSTTASYQIAEIKILEGIDISREAGIAILDCMQWGNAVYSALSAGELTQAKFFLEKVEATLDVQGKHTLAEYRFLRAGIELLEGNLLGALDDASSSFNLHEKLGRPFLTEGARFGLAQILVELSQFEIAHFHLDQVIQYSRTMKSTFLEHQCLLIKAHAWLKQGEEAKALTLLSEGLQLGRENDYIVLNLWWRPQVMARLFFLALKSGIEESYVTSVIQRRNIKAEPPEPDNWPWPIKIYTLGRFEITFDGNPFRTSGKAQHKPLELLKCLCSYGGQAINQDRIIDALWPDSVSGAAEQALRTTLHRLRKLLQHAEAVRFEDRHLSLDRGYIWVDCLAFDRVAHHPGMTDRASLQRALNWYRGHFLEGDTSPWVLTFRDRLRIHYRRLIEQYGAMLEQDADWLSAAECYLKAIETEPTVELFYCRLMNVYLQLGQRIEALAIYQRCHQALLTRLGVSPSQNFQAIYQTLVKN</sequence>
<gene>
    <name evidence="5" type="ORF">C7H79_03490</name>
</gene>
<dbReference type="InterPro" id="IPR059106">
    <property type="entry name" value="WHD_MalT"/>
</dbReference>
<dbReference type="Pfam" id="PF25873">
    <property type="entry name" value="WHD_MalT"/>
    <property type="match status" value="1"/>
</dbReference>
<feature type="domain" description="OmpR/PhoB-type" evidence="3">
    <location>
        <begin position="843"/>
        <end position="918"/>
    </location>
</feature>
<dbReference type="RefSeq" id="WP_106705912.1">
    <property type="nucleotide sequence ID" value="NZ_PXXU01000007.1"/>
</dbReference>
<evidence type="ECO:0000313" key="6">
    <source>
        <dbReference type="Proteomes" id="UP000241912"/>
    </source>
</evidence>
<name>A0A2P7NXS1_9PROT</name>
<keyword evidence="2" id="KW-0238">DNA-binding</keyword>
<proteinExistence type="inferred from homology"/>
<dbReference type="GO" id="GO:0000160">
    <property type="term" value="P:phosphorelay signal transduction system"/>
    <property type="evidence" value="ECO:0007669"/>
    <property type="project" value="InterPro"/>
</dbReference>
<dbReference type="PANTHER" id="PTHR35807">
    <property type="entry name" value="TRANSCRIPTIONAL REGULATOR REDD-RELATED"/>
    <property type="match status" value="1"/>
</dbReference>
<comment type="caution">
    <text evidence="5">The sequence shown here is derived from an EMBL/GenBank/DDBJ whole genome shotgun (WGS) entry which is preliminary data.</text>
</comment>
<dbReference type="InterPro" id="IPR005158">
    <property type="entry name" value="BTAD"/>
</dbReference>
<dbReference type="InterPro" id="IPR027417">
    <property type="entry name" value="P-loop_NTPase"/>
</dbReference>
<evidence type="ECO:0000313" key="5">
    <source>
        <dbReference type="EMBL" id="PSJ18263.1"/>
    </source>
</evidence>
<comment type="similarity">
    <text evidence="1">Belongs to the AfsR/DnrI/RedD regulatory family.</text>
</comment>
<dbReference type="EMBL" id="PXXU01000007">
    <property type="protein sequence ID" value="PSJ18263.1"/>
    <property type="molecule type" value="Genomic_DNA"/>
</dbReference>
<dbReference type="InterPro" id="IPR011990">
    <property type="entry name" value="TPR-like_helical_dom_sf"/>
</dbReference>
<dbReference type="Proteomes" id="UP000241912">
    <property type="component" value="Unassembled WGS sequence"/>
</dbReference>
<dbReference type="SMART" id="SM01043">
    <property type="entry name" value="BTAD"/>
    <property type="match status" value="1"/>
</dbReference>
<reference evidence="5 6" key="1">
    <citation type="submission" date="2018-03" db="EMBL/GenBank/DDBJ databases">
        <title>Draft genome of Nitrosomonas supralitoralis APG5.</title>
        <authorList>
            <person name="Urakawa H."/>
            <person name="Lopez J.V."/>
        </authorList>
    </citation>
    <scope>NUCLEOTIDE SEQUENCE [LARGE SCALE GENOMIC DNA]</scope>
    <source>
        <strain evidence="5 6">APG5</strain>
    </source>
</reference>
<dbReference type="PANTHER" id="PTHR35807:SF2">
    <property type="entry name" value="TRANSCRIPTIONAL ACTIVATOR DOMAIN"/>
    <property type="match status" value="1"/>
</dbReference>
<dbReference type="InterPro" id="IPR001867">
    <property type="entry name" value="OmpR/PhoB-type_DNA-bd"/>
</dbReference>
<dbReference type="GO" id="GO:0003677">
    <property type="term" value="F:DNA binding"/>
    <property type="evidence" value="ECO:0007669"/>
    <property type="project" value="UniProtKB-KW"/>
</dbReference>
<dbReference type="Gene3D" id="3.40.50.300">
    <property type="entry name" value="P-loop containing nucleotide triphosphate hydrolases"/>
    <property type="match status" value="1"/>
</dbReference>
<dbReference type="Gene3D" id="1.25.40.10">
    <property type="entry name" value="Tetratricopeptide repeat domain"/>
    <property type="match status" value="2"/>
</dbReference>
<protein>
    <submittedName>
        <fullName evidence="5">Uncharacterized protein</fullName>
    </submittedName>
</protein>
<dbReference type="SUPFAM" id="SSF48452">
    <property type="entry name" value="TPR-like"/>
    <property type="match status" value="1"/>
</dbReference>
<dbReference type="OrthoDB" id="134985at2"/>
<evidence type="ECO:0000256" key="1">
    <source>
        <dbReference type="ARBA" id="ARBA00005820"/>
    </source>
</evidence>
<dbReference type="AlphaFoldDB" id="A0A2P7NXS1"/>
<dbReference type="SUPFAM" id="SSF52540">
    <property type="entry name" value="P-loop containing nucleoside triphosphate hydrolases"/>
    <property type="match status" value="1"/>
</dbReference>
<dbReference type="GO" id="GO:0006355">
    <property type="term" value="P:regulation of DNA-templated transcription"/>
    <property type="evidence" value="ECO:0007669"/>
    <property type="project" value="InterPro"/>
</dbReference>
<dbReference type="InterPro" id="IPR036388">
    <property type="entry name" value="WH-like_DNA-bd_sf"/>
</dbReference>
<evidence type="ECO:0000259" key="4">
    <source>
        <dbReference type="SMART" id="SM01043"/>
    </source>
</evidence>
<dbReference type="Gene3D" id="1.10.10.10">
    <property type="entry name" value="Winged helix-like DNA-binding domain superfamily/Winged helix DNA-binding domain"/>
    <property type="match status" value="1"/>
</dbReference>
<accession>A0A2P7NXS1</accession>
<evidence type="ECO:0000256" key="2">
    <source>
        <dbReference type="ARBA" id="ARBA00023125"/>
    </source>
</evidence>